<dbReference type="InterPro" id="IPR002345">
    <property type="entry name" value="Lipocalin"/>
</dbReference>
<comment type="similarity">
    <text evidence="1">Belongs to the calycin superfamily. Lipocalin family.</text>
</comment>
<dbReference type="KEGG" id="maua:110343472"/>
<name>A0A3Q0DD48_MESAU</name>
<protein>
    <submittedName>
        <fullName evidence="4">Lipocalin-1 isoform X2</fullName>
    </submittedName>
</protein>
<keyword evidence="2" id="KW-0732">Signal</keyword>
<feature type="chain" id="PRO_5018303118" evidence="2">
    <location>
        <begin position="29"/>
        <end position="177"/>
    </location>
</feature>
<dbReference type="AlphaFoldDB" id="A0A3Q0DD48"/>
<dbReference type="PANTHER" id="PTHR11430:SF124">
    <property type="entry name" value="LIPOCALIN 1-LIKE PROTEIN 1-RELATED"/>
    <property type="match status" value="1"/>
</dbReference>
<evidence type="ECO:0000313" key="3">
    <source>
        <dbReference type="Proteomes" id="UP000886700"/>
    </source>
</evidence>
<evidence type="ECO:0000313" key="4">
    <source>
        <dbReference type="RefSeq" id="XP_021090743.1"/>
    </source>
</evidence>
<dbReference type="PANTHER" id="PTHR11430">
    <property type="entry name" value="LIPOCALIN"/>
    <property type="match status" value="1"/>
</dbReference>
<dbReference type="Gene3D" id="2.40.128.20">
    <property type="match status" value="1"/>
</dbReference>
<dbReference type="InterPro" id="IPR012674">
    <property type="entry name" value="Calycin"/>
</dbReference>
<evidence type="ECO:0000256" key="2">
    <source>
        <dbReference type="SAM" id="SignalP"/>
    </source>
</evidence>
<reference evidence="4" key="1">
    <citation type="submission" date="2025-08" db="UniProtKB">
        <authorList>
            <consortium name="RefSeq"/>
        </authorList>
    </citation>
    <scope>IDENTIFICATION</scope>
    <source>
        <tissue evidence="4">Liver</tissue>
    </source>
</reference>
<feature type="signal peptide" evidence="2">
    <location>
        <begin position="1"/>
        <end position="28"/>
    </location>
</feature>
<gene>
    <name evidence="4" type="primary">LOC110343472</name>
</gene>
<dbReference type="GO" id="GO:0005615">
    <property type="term" value="C:extracellular space"/>
    <property type="evidence" value="ECO:0007669"/>
    <property type="project" value="TreeGrafter"/>
</dbReference>
<proteinExistence type="inferred from homology"/>
<sequence>MQLLAFTVGLGLLFVAGAMMPPLTPARAEQILGKWHIRSWAGNMPIPSWKWSDPLPPFAFERNSLGDLEFRMNLTKPIGCIPFKLPLYEGEELGTFLTWWRHLIYIHFLPGKNFAIAYFRGKMNYRYYQIMMLMGRTLEADLDAVRIFKEFVETKIPKTGEIITPPHVEACELVQDS</sequence>
<accession>A0A3Q0DD48</accession>
<evidence type="ECO:0000256" key="1">
    <source>
        <dbReference type="ARBA" id="ARBA00006889"/>
    </source>
</evidence>
<dbReference type="Proteomes" id="UP000886700">
    <property type="component" value="Unplaced"/>
</dbReference>
<dbReference type="RefSeq" id="XP_021090743.1">
    <property type="nucleotide sequence ID" value="XM_021235084.2"/>
</dbReference>
<organism evidence="3 4">
    <name type="scientific">Mesocricetus auratus</name>
    <name type="common">Golden hamster</name>
    <dbReference type="NCBI Taxonomy" id="10036"/>
    <lineage>
        <taxon>Eukaryota</taxon>
        <taxon>Metazoa</taxon>
        <taxon>Chordata</taxon>
        <taxon>Craniata</taxon>
        <taxon>Vertebrata</taxon>
        <taxon>Euteleostomi</taxon>
        <taxon>Mammalia</taxon>
        <taxon>Eutheria</taxon>
        <taxon>Euarchontoglires</taxon>
        <taxon>Glires</taxon>
        <taxon>Rodentia</taxon>
        <taxon>Myomorpha</taxon>
        <taxon>Muroidea</taxon>
        <taxon>Cricetidae</taxon>
        <taxon>Cricetinae</taxon>
        <taxon>Mesocricetus</taxon>
    </lineage>
</organism>
<dbReference type="GeneID" id="110343472"/>
<keyword evidence="3" id="KW-1185">Reference proteome</keyword>
<dbReference type="SUPFAM" id="SSF50814">
    <property type="entry name" value="Lipocalins"/>
    <property type="match status" value="1"/>
</dbReference>
<dbReference type="GO" id="GO:0036094">
    <property type="term" value="F:small molecule binding"/>
    <property type="evidence" value="ECO:0007669"/>
    <property type="project" value="InterPro"/>
</dbReference>